<dbReference type="GO" id="GO:0000398">
    <property type="term" value="P:mRNA splicing, via spliceosome"/>
    <property type="evidence" value="ECO:0007669"/>
    <property type="project" value="InterPro"/>
</dbReference>
<keyword evidence="9" id="KW-1185">Reference proteome</keyword>
<evidence type="ECO:0000256" key="1">
    <source>
        <dbReference type="ARBA" id="ARBA00004123"/>
    </source>
</evidence>
<evidence type="ECO:0000256" key="5">
    <source>
        <dbReference type="SAM" id="MobiDB-lite"/>
    </source>
</evidence>
<feature type="compositionally biased region" description="Polar residues" evidence="5">
    <location>
        <begin position="22"/>
        <end position="39"/>
    </location>
</feature>
<dbReference type="AlphaFoldDB" id="A0A6A6HEM1"/>
<dbReference type="PANTHER" id="PTHR14212">
    <property type="entry name" value="U4/U6-ASSOCIATED RNA SPLICING FACTOR-RELATED"/>
    <property type="match status" value="1"/>
</dbReference>
<dbReference type="GO" id="GO:0046540">
    <property type="term" value="C:U4/U6 x U5 tri-snRNP complex"/>
    <property type="evidence" value="ECO:0007669"/>
    <property type="project" value="InterPro"/>
</dbReference>
<feature type="domain" description="Small nuclear ribonucleoprotein Prp3 C-terminal" evidence="6">
    <location>
        <begin position="437"/>
        <end position="578"/>
    </location>
</feature>
<keyword evidence="2" id="KW-0507">mRNA processing</keyword>
<dbReference type="InterPro" id="IPR027104">
    <property type="entry name" value="Prp3"/>
</dbReference>
<protein>
    <submittedName>
        <fullName evidence="8">U4/U6 small nuclear ribonucleoprotein Prp3</fullName>
    </submittedName>
</protein>
<evidence type="ECO:0000256" key="4">
    <source>
        <dbReference type="ARBA" id="ARBA00023242"/>
    </source>
</evidence>
<evidence type="ECO:0000256" key="2">
    <source>
        <dbReference type="ARBA" id="ARBA00022664"/>
    </source>
</evidence>
<dbReference type="EMBL" id="ML991786">
    <property type="protein sequence ID" value="KAF2236299.1"/>
    <property type="molecule type" value="Genomic_DNA"/>
</dbReference>
<feature type="domain" description="Pre-mRNA-splicing factor 3" evidence="7">
    <location>
        <begin position="201"/>
        <end position="413"/>
    </location>
</feature>
<comment type="subcellular location">
    <subcellularLocation>
        <location evidence="1">Nucleus</location>
    </subcellularLocation>
</comment>
<evidence type="ECO:0000259" key="7">
    <source>
        <dbReference type="Pfam" id="PF08572"/>
    </source>
</evidence>
<feature type="region of interest" description="Disordered" evidence="5">
    <location>
        <begin position="502"/>
        <end position="523"/>
    </location>
</feature>
<dbReference type="PANTHER" id="PTHR14212:SF0">
    <property type="entry name" value="U4_U6 SMALL NUCLEAR RIBONUCLEOPROTEIN PRP3"/>
    <property type="match status" value="1"/>
</dbReference>
<proteinExistence type="predicted"/>
<dbReference type="Pfam" id="PF08572">
    <property type="entry name" value="PRP3"/>
    <property type="match status" value="1"/>
</dbReference>
<name>A0A6A6HEM1_VIRVR</name>
<feature type="compositionally biased region" description="Basic and acidic residues" evidence="5">
    <location>
        <begin position="40"/>
        <end position="56"/>
    </location>
</feature>
<keyword evidence="3" id="KW-0508">mRNA splicing</keyword>
<dbReference type="Pfam" id="PF06544">
    <property type="entry name" value="Prp3_C"/>
    <property type="match status" value="1"/>
</dbReference>
<evidence type="ECO:0000256" key="3">
    <source>
        <dbReference type="ARBA" id="ARBA00023187"/>
    </source>
</evidence>
<feature type="compositionally biased region" description="Low complexity" evidence="5">
    <location>
        <begin position="63"/>
        <end position="72"/>
    </location>
</feature>
<sequence length="583" mass="65152">MVEKRSYPHDGAATPDPKRPRSNNTSPAPAVNGSATKNTDLQKKIAEARARADALKGKLGKTSAAGSQKQSPSPAPQPGQTPAEAARARVEALKARVSAATANSAATPPPRIASPNQAWQPSEYEGPSARQRSGLGVGVHPALLGESGQDAKSKGRQTMAPKFSTTIGNRRTESPLPTGKGKQKKQELDLSGPSMEELKNNPYYDSNLGRQANAKPRQTRQLLFNQKGKYIAQANALRRQVHLEEMKKRVAQVARKAGLDEANEKAFLVPEPPNVEWWDEGLINGQSYDALDDPKNMKLDGEDTIITVYVQHPALIDPPQDKNVPAPKPMYLTAKEQAKLRRQRRNALHKEEQAKIRLGLVEPPPPKVKKSNLMRVLGEQAVKDPTAVEARVNREIAERKLAHEVANEERKLTKEQKHKKLADNQENDALKGIHCCIFRIENLSFGKHRYLVDINAKQHSLTGMTVLHPRMNLVIVEGGEWALKKYKHLMLERIDWEENGMTVSNKEGRNNQPEPQWLKSQDEDGKLKDLSSNRCTLVWEGEEKQRAFKRWSSKVCETDGEAKEVLQRNKMENMWTLAKSITW</sequence>
<dbReference type="OrthoDB" id="10264544at2759"/>
<accession>A0A6A6HEM1</accession>
<dbReference type="InterPro" id="IPR010541">
    <property type="entry name" value="Prp3_C"/>
</dbReference>
<keyword evidence="4" id="KW-0539">Nucleus</keyword>
<feature type="region of interest" description="Disordered" evidence="5">
    <location>
        <begin position="1"/>
        <end position="217"/>
    </location>
</feature>
<dbReference type="CDD" id="cd24162">
    <property type="entry name" value="Prp3_C"/>
    <property type="match status" value="1"/>
</dbReference>
<keyword evidence="8" id="KW-0687">Ribonucleoprotein</keyword>
<reference evidence="8" key="1">
    <citation type="journal article" date="2020" name="Stud. Mycol.">
        <title>101 Dothideomycetes genomes: a test case for predicting lifestyles and emergence of pathogens.</title>
        <authorList>
            <person name="Haridas S."/>
            <person name="Albert R."/>
            <person name="Binder M."/>
            <person name="Bloem J."/>
            <person name="Labutti K."/>
            <person name="Salamov A."/>
            <person name="Andreopoulos B."/>
            <person name="Baker S."/>
            <person name="Barry K."/>
            <person name="Bills G."/>
            <person name="Bluhm B."/>
            <person name="Cannon C."/>
            <person name="Castanera R."/>
            <person name="Culley D."/>
            <person name="Daum C."/>
            <person name="Ezra D."/>
            <person name="Gonzalez J."/>
            <person name="Henrissat B."/>
            <person name="Kuo A."/>
            <person name="Liang C."/>
            <person name="Lipzen A."/>
            <person name="Lutzoni F."/>
            <person name="Magnuson J."/>
            <person name="Mondo S."/>
            <person name="Nolan M."/>
            <person name="Ohm R."/>
            <person name="Pangilinan J."/>
            <person name="Park H.-J."/>
            <person name="Ramirez L."/>
            <person name="Alfaro M."/>
            <person name="Sun H."/>
            <person name="Tritt A."/>
            <person name="Yoshinaga Y."/>
            <person name="Zwiers L.-H."/>
            <person name="Turgeon B."/>
            <person name="Goodwin S."/>
            <person name="Spatafora J."/>
            <person name="Crous P."/>
            <person name="Grigoriev I."/>
        </authorList>
    </citation>
    <scope>NUCLEOTIDE SEQUENCE</scope>
    <source>
        <strain evidence="8">Tuck. ex Michener</strain>
    </source>
</reference>
<gene>
    <name evidence="8" type="ORF">EV356DRAFT_498759</name>
</gene>
<evidence type="ECO:0000313" key="9">
    <source>
        <dbReference type="Proteomes" id="UP000800092"/>
    </source>
</evidence>
<evidence type="ECO:0000259" key="6">
    <source>
        <dbReference type="Pfam" id="PF06544"/>
    </source>
</evidence>
<evidence type="ECO:0000313" key="8">
    <source>
        <dbReference type="EMBL" id="KAF2236299.1"/>
    </source>
</evidence>
<dbReference type="InterPro" id="IPR013881">
    <property type="entry name" value="Pre-mRNA_splic_Prp3_dom"/>
</dbReference>
<dbReference type="Proteomes" id="UP000800092">
    <property type="component" value="Unassembled WGS sequence"/>
</dbReference>
<feature type="compositionally biased region" description="Polar residues" evidence="5">
    <location>
        <begin position="502"/>
        <end position="514"/>
    </location>
</feature>
<organism evidence="8 9">
    <name type="scientific">Viridothelium virens</name>
    <name type="common">Speckled blister lichen</name>
    <name type="synonym">Trypethelium virens</name>
    <dbReference type="NCBI Taxonomy" id="1048519"/>
    <lineage>
        <taxon>Eukaryota</taxon>
        <taxon>Fungi</taxon>
        <taxon>Dikarya</taxon>
        <taxon>Ascomycota</taxon>
        <taxon>Pezizomycotina</taxon>
        <taxon>Dothideomycetes</taxon>
        <taxon>Dothideomycetes incertae sedis</taxon>
        <taxon>Trypetheliales</taxon>
        <taxon>Trypetheliaceae</taxon>
        <taxon>Viridothelium</taxon>
    </lineage>
</organism>